<evidence type="ECO:0000313" key="2">
    <source>
        <dbReference type="EMBL" id="MBA8813353.1"/>
    </source>
</evidence>
<dbReference type="InterPro" id="IPR007396">
    <property type="entry name" value="TR_PAI2-type"/>
</dbReference>
<dbReference type="EMBL" id="BJUV01000011">
    <property type="protein sequence ID" value="GEK83131.1"/>
    <property type="molecule type" value="Genomic_DNA"/>
</dbReference>
<gene>
    <name evidence="2" type="ORF">FB463_001602</name>
    <name evidence="1" type="ORF">FFA01_14400</name>
</gene>
<dbReference type="OrthoDB" id="9794948at2"/>
<sequence>MRHTPTFVLSDADEVKRLIRENPWATIVSHTDEGIVASHYPVVLEASDDPDAIVLVSHVGRPDERAHELGDHEVMVIIQGPHGYISPGWYPAEQIIPTWNHVTAHLWGTPEILSDDENFRVLGELVDHFENEMPEPSTLTLDEQGSRRVAKGTVGIRLRVTRFDARLKLSQNKAPEVVDRIIDELEHGEHYAQPALAAEMRRVRDR</sequence>
<proteinExistence type="predicted"/>
<dbReference type="PANTHER" id="PTHR35802:SF1">
    <property type="entry name" value="PROTEASE SYNTHASE AND SPORULATION PROTEIN PAI 2"/>
    <property type="match status" value="1"/>
</dbReference>
<dbReference type="Gene3D" id="2.30.110.10">
    <property type="entry name" value="Electron Transport, Fmn-binding Protein, Chain A"/>
    <property type="match status" value="1"/>
</dbReference>
<dbReference type="InterPro" id="IPR012349">
    <property type="entry name" value="Split_barrel_FMN-bd"/>
</dbReference>
<dbReference type="EMBL" id="JACGWW010000002">
    <property type="protein sequence ID" value="MBA8813353.1"/>
    <property type="molecule type" value="Genomic_DNA"/>
</dbReference>
<protein>
    <submittedName>
        <fullName evidence="2">Transcriptional regulator</fullName>
    </submittedName>
</protein>
<dbReference type="RefSeq" id="WP_146854456.1">
    <property type="nucleotide sequence ID" value="NZ_BAAAHR010000001.1"/>
</dbReference>
<dbReference type="Proteomes" id="UP000522688">
    <property type="component" value="Unassembled WGS sequence"/>
</dbReference>
<dbReference type="AlphaFoldDB" id="A0A7W3JIB2"/>
<keyword evidence="3" id="KW-1185">Reference proteome</keyword>
<comment type="caution">
    <text evidence="2">The sequence shown here is derived from an EMBL/GenBank/DDBJ whole genome shotgun (WGS) entry which is preliminary data.</text>
</comment>
<reference evidence="1 3" key="1">
    <citation type="submission" date="2019-07" db="EMBL/GenBank/DDBJ databases">
        <title>Whole genome shotgun sequence of Frigoribacterium faeni NBRC 103066.</title>
        <authorList>
            <person name="Hosoyama A."/>
            <person name="Uohara A."/>
            <person name="Ohji S."/>
            <person name="Ichikawa N."/>
        </authorList>
    </citation>
    <scope>NUCLEOTIDE SEQUENCE [LARGE SCALE GENOMIC DNA]</scope>
    <source>
        <strain evidence="1 3">NBRC 103066</strain>
    </source>
</reference>
<name>A0A7W3JIB2_9MICO</name>
<dbReference type="PIRSF" id="PIRSF010372">
    <property type="entry name" value="PaiB"/>
    <property type="match status" value="1"/>
</dbReference>
<organism evidence="2 4">
    <name type="scientific">Frigoribacterium faeni</name>
    <dbReference type="NCBI Taxonomy" id="145483"/>
    <lineage>
        <taxon>Bacteria</taxon>
        <taxon>Bacillati</taxon>
        <taxon>Actinomycetota</taxon>
        <taxon>Actinomycetes</taxon>
        <taxon>Micrococcales</taxon>
        <taxon>Microbacteriaceae</taxon>
        <taxon>Frigoribacterium</taxon>
    </lineage>
</organism>
<accession>A0A7W3JIB2</accession>
<evidence type="ECO:0000313" key="3">
    <source>
        <dbReference type="Proteomes" id="UP000321154"/>
    </source>
</evidence>
<dbReference type="Proteomes" id="UP000321154">
    <property type="component" value="Unassembled WGS sequence"/>
</dbReference>
<dbReference type="SUPFAM" id="SSF50475">
    <property type="entry name" value="FMN-binding split barrel"/>
    <property type="match status" value="1"/>
</dbReference>
<dbReference type="PANTHER" id="PTHR35802">
    <property type="entry name" value="PROTEASE SYNTHASE AND SPORULATION PROTEIN PAI 2"/>
    <property type="match status" value="1"/>
</dbReference>
<evidence type="ECO:0000313" key="1">
    <source>
        <dbReference type="EMBL" id="GEK83131.1"/>
    </source>
</evidence>
<dbReference type="Pfam" id="PF04299">
    <property type="entry name" value="FMN_bind_2"/>
    <property type="match status" value="1"/>
</dbReference>
<evidence type="ECO:0000313" key="4">
    <source>
        <dbReference type="Proteomes" id="UP000522688"/>
    </source>
</evidence>
<reference evidence="2 4" key="2">
    <citation type="submission" date="2020-07" db="EMBL/GenBank/DDBJ databases">
        <title>Sequencing the genomes of 1000 actinobacteria strains.</title>
        <authorList>
            <person name="Klenk H.-P."/>
        </authorList>
    </citation>
    <scope>NUCLEOTIDE SEQUENCE [LARGE SCALE GENOMIC DNA]</scope>
    <source>
        <strain evidence="2 4">DSM 10309</strain>
    </source>
</reference>